<accession>A0A858U295</accession>
<proteinExistence type="predicted"/>
<evidence type="ECO:0000313" key="2">
    <source>
        <dbReference type="EMBL" id="QJG66532.1"/>
    </source>
</evidence>
<feature type="region of interest" description="Disordered" evidence="1">
    <location>
        <begin position="118"/>
        <end position="164"/>
    </location>
</feature>
<organism evidence="2 3">
    <name type="scientific">Mycoplasma phocoeninasale</name>
    <dbReference type="NCBI Taxonomy" id="2726117"/>
    <lineage>
        <taxon>Bacteria</taxon>
        <taxon>Bacillati</taxon>
        <taxon>Mycoplasmatota</taxon>
        <taxon>Mollicutes</taxon>
        <taxon>Mycoplasmataceae</taxon>
        <taxon>Mycoplasma</taxon>
    </lineage>
</organism>
<evidence type="ECO:0000256" key="1">
    <source>
        <dbReference type="SAM" id="MobiDB-lite"/>
    </source>
</evidence>
<dbReference type="Proteomes" id="UP000501728">
    <property type="component" value="Chromosome"/>
</dbReference>
<dbReference type="AlphaFoldDB" id="A0A858U295"/>
<evidence type="ECO:0000313" key="3">
    <source>
        <dbReference type="Proteomes" id="UP000501728"/>
    </source>
</evidence>
<evidence type="ECO:0008006" key="4">
    <source>
        <dbReference type="Google" id="ProtNLM"/>
    </source>
</evidence>
<keyword evidence="3" id="KW-1185">Reference proteome</keyword>
<name>A0A858U295_9MOLU</name>
<reference evidence="2 3" key="1">
    <citation type="submission" date="2020-04" db="EMBL/GenBank/DDBJ databases">
        <title>Novel Mycoplasma species detected in Phocoena phocoena (harbor porpoise) from the USA.</title>
        <authorList>
            <person name="Volokhov D.V."/>
        </authorList>
    </citation>
    <scope>NUCLEOTIDE SEQUENCE [LARGE SCALE GENOMIC DNA]</scope>
    <source>
        <strain evidence="2 3">C264-NAS</strain>
    </source>
</reference>
<dbReference type="KEGG" id="mphn:HGG64_02355"/>
<sequence>MIALPLVAASCGGKKQKDQKNPGMEADQKKFNAATFAYEGTFTNKMTFSLDKIKANNAEGFTLNKEQSEIKFKDNIIFAKLTFTKDENMFSAYIKFAANSKDASGEKITKEAYEAIQEDHQGQKDKKDQDDKKDQQGQKDKEKQQDKKDQQGQEDKKDQDDKKALEKKEFEKNAKFAYSKTISGNEKFDSASVTLSNVDNYEFSVKDFKSNFLAGNMKFFIAKIEIKKEKAKIFDVYVKFSTDAQNKVVSEFTTEEKFKELEYLEIENEIQEKLIFTYNTKLNNSKFNDANVVISGIDGASKKIDNNKIAVSDTEKTVVAKYSITINSKVFVVYVEFKSDASEAQKGKLVDEARFNAIAEKQKMEEKAAIEKIKSKLRFIYKTKTIGESFDEKEVMIEGIPEVKKKFEKQAIDKDKNVIVVHYTISVEDKEFPVFVEFKLDSDTAQTATQVDEAKFNNIANSEKK</sequence>
<gene>
    <name evidence="2" type="ORF">HGG64_02355</name>
</gene>
<protein>
    <recommendedName>
        <fullName evidence="4">Lipoprotein</fullName>
    </recommendedName>
</protein>
<dbReference type="EMBL" id="CP051480">
    <property type="protein sequence ID" value="QJG66532.1"/>
    <property type="molecule type" value="Genomic_DNA"/>
</dbReference>